<feature type="compositionally biased region" description="Polar residues" evidence="1">
    <location>
        <begin position="71"/>
        <end position="81"/>
    </location>
</feature>
<feature type="region of interest" description="Disordered" evidence="1">
    <location>
        <begin position="210"/>
        <end position="266"/>
    </location>
</feature>
<name>A0AAN7NNF0_MYCAM</name>
<evidence type="ECO:0000313" key="2">
    <source>
        <dbReference type="EMBL" id="KAK4814148.1"/>
    </source>
</evidence>
<keyword evidence="3" id="KW-1185">Reference proteome</keyword>
<proteinExistence type="predicted"/>
<sequence length="266" mass="29242">MLGPKPEQYECRNLKHKYVFSLFQQNHKFQCASEGLPVSHTLMHWDNEMGYYWTASKQCHICEEEARAPQNDLTDSTQGQDNLGRPRGTGSYQTPVPIPTTSSSASSAVSNQMKVSSVLQPANEGMATVQFQTGSKMVLVHPPQPRKHTCGRDGRKGVYRDTSHCNMWGLAHAYQALLNTIQYAQGEEKVSGSDDKMTGTVATPVLATGTVATPTPATGTAAEPGNQPVLKKSWKRKSACLVRDDEKAGPSREEEEEQLINEMVTT</sequence>
<protein>
    <submittedName>
        <fullName evidence="2">Uncharacterized protein</fullName>
    </submittedName>
</protein>
<dbReference type="EMBL" id="JAUNZN010000011">
    <property type="protein sequence ID" value="KAK4814148.1"/>
    <property type="molecule type" value="Genomic_DNA"/>
</dbReference>
<reference evidence="2 3" key="1">
    <citation type="journal article" date="2023" name="J. Hered.">
        <title>Chromosome-level genome of the wood stork (Mycteria americana) provides insight into avian chromosome evolution.</title>
        <authorList>
            <person name="Flamio R. Jr."/>
            <person name="Ramstad K.M."/>
        </authorList>
    </citation>
    <scope>NUCLEOTIDE SEQUENCE [LARGE SCALE GENOMIC DNA]</scope>
    <source>
        <strain evidence="2">JAX WOST 10</strain>
    </source>
</reference>
<dbReference type="Proteomes" id="UP001333110">
    <property type="component" value="Unassembled WGS sequence"/>
</dbReference>
<evidence type="ECO:0000256" key="1">
    <source>
        <dbReference type="SAM" id="MobiDB-lite"/>
    </source>
</evidence>
<organism evidence="2 3">
    <name type="scientific">Mycteria americana</name>
    <name type="common">Wood stork</name>
    <dbReference type="NCBI Taxonomy" id="33587"/>
    <lineage>
        <taxon>Eukaryota</taxon>
        <taxon>Metazoa</taxon>
        <taxon>Chordata</taxon>
        <taxon>Craniata</taxon>
        <taxon>Vertebrata</taxon>
        <taxon>Euteleostomi</taxon>
        <taxon>Archelosauria</taxon>
        <taxon>Archosauria</taxon>
        <taxon>Dinosauria</taxon>
        <taxon>Saurischia</taxon>
        <taxon>Theropoda</taxon>
        <taxon>Coelurosauria</taxon>
        <taxon>Aves</taxon>
        <taxon>Neognathae</taxon>
        <taxon>Neoaves</taxon>
        <taxon>Aequornithes</taxon>
        <taxon>Ciconiiformes</taxon>
        <taxon>Ciconiidae</taxon>
        <taxon>Mycteria</taxon>
    </lineage>
</organism>
<evidence type="ECO:0000313" key="3">
    <source>
        <dbReference type="Proteomes" id="UP001333110"/>
    </source>
</evidence>
<feature type="region of interest" description="Disordered" evidence="1">
    <location>
        <begin position="69"/>
        <end position="109"/>
    </location>
</feature>
<gene>
    <name evidence="2" type="ORF">QYF61_009067</name>
</gene>
<accession>A0AAN7NNF0</accession>
<dbReference type="AlphaFoldDB" id="A0AAN7NNF0"/>
<feature type="compositionally biased region" description="Low complexity" evidence="1">
    <location>
        <begin position="99"/>
        <end position="109"/>
    </location>
</feature>
<comment type="caution">
    <text evidence="2">The sequence shown here is derived from an EMBL/GenBank/DDBJ whole genome shotgun (WGS) entry which is preliminary data.</text>
</comment>
<feature type="compositionally biased region" description="Low complexity" evidence="1">
    <location>
        <begin position="210"/>
        <end position="222"/>
    </location>
</feature>
<feature type="compositionally biased region" description="Basic and acidic residues" evidence="1">
    <location>
        <begin position="242"/>
        <end position="252"/>
    </location>
</feature>